<reference evidence="7 8" key="1">
    <citation type="submission" date="2018-07" db="EMBL/GenBank/DDBJ databases">
        <title>Genome sequencing of oomycete isolates from Chile give support for New Zealand origin for Phytophthora kernoviae and make available the first Nothophytophthora sp. genome.</title>
        <authorList>
            <person name="Studholme D.J."/>
            <person name="Sanfuentes E."/>
            <person name="Panda P."/>
            <person name="Hill R."/>
            <person name="Sambles C."/>
            <person name="Grant M."/>
            <person name="Williams N.M."/>
            <person name="Mcdougal R.L."/>
        </authorList>
    </citation>
    <scope>NUCLEOTIDE SEQUENCE [LARGE SCALE GENOMIC DNA]</scope>
    <source>
        <strain evidence="5">Chile6</strain>
        <strain evidence="6">Chile7</strain>
    </source>
</reference>
<dbReference type="PANTHER" id="PTHR22902:SF27">
    <property type="entry name" value="PLECKSTRIN HOMOLOGY DOMAIN-CONTAINING FAMILY A MEMBER 3"/>
    <property type="match status" value="1"/>
</dbReference>
<sequence>MNHRSNSAGPTRRARSRNGMSIPGLNVDIEMLVQSTQGSAMHFGRKSSGEKFHGWLWKKCGRFSKWRNQHFVLDGALLTYYDTFPTDQFVSESSLMPIPGDNLFTTKSESTPAGAVRVAHVETSPKSKIAFKVYAVSGKIIDVRAKNETLCRQWVDRLNEAAALAKRQESLNTSTTSTASSTISVGYSDSELDLQCNIVDKSGWLEVGDRKSKRPRFCVMQGNMFTVYDTEDAWAVPLSRAYVTHAEKISEATCEFAVSTSAGKITKNLTCKARSQDEMHLWMEALSNSFDYSPADRDGKLVFRYRQVDTVLAFAYGGACFFSFWAFAMHAQSPSRQAATLGFYLLMGLAAFTRVLWFATPYGVQSVLVEPPRLMMGEEGWVQFLVAEIVEILGSFLLYSVFVLIVVFWADMLRRLFTHESVRSHPLRLFFFVLSAIMAIEAIGFAVFAAKRVDSYWLMVYDDVVMCLLSLGSLAAVLVYSFRMKTVLQAFLEVSQIDTTDRIKAVNWATSICAFFLISNCVFLTYSIVSLAHFHQAGAYLESKWWWLFVASKHLVEIFVLYFLLYTLWGKSSDDAENSKDGYEPIPDGSYLEDDDPNGINASGSLPSTPRRHR</sequence>
<feature type="transmembrane region" description="Helical" evidence="3">
    <location>
        <begin position="512"/>
        <end position="534"/>
    </location>
</feature>
<dbReference type="GO" id="GO:0005829">
    <property type="term" value="C:cytosol"/>
    <property type="evidence" value="ECO:0007669"/>
    <property type="project" value="GOC"/>
</dbReference>
<dbReference type="PANTHER" id="PTHR22902">
    <property type="entry name" value="SESQUIPEDALIAN"/>
    <property type="match status" value="1"/>
</dbReference>
<gene>
    <name evidence="6" type="ORF">BBJ29_006516</name>
    <name evidence="5" type="ORF">BBP00_00000981</name>
</gene>
<dbReference type="GO" id="GO:0005802">
    <property type="term" value="C:trans-Golgi network"/>
    <property type="evidence" value="ECO:0007669"/>
    <property type="project" value="TreeGrafter"/>
</dbReference>
<feature type="compositionally biased region" description="Basic and acidic residues" evidence="2">
    <location>
        <begin position="574"/>
        <end position="583"/>
    </location>
</feature>
<dbReference type="GO" id="GO:0005769">
    <property type="term" value="C:early endosome"/>
    <property type="evidence" value="ECO:0007669"/>
    <property type="project" value="TreeGrafter"/>
</dbReference>
<feature type="transmembrane region" description="Helical" evidence="3">
    <location>
        <begin position="429"/>
        <end position="450"/>
    </location>
</feature>
<feature type="transmembrane region" description="Helical" evidence="3">
    <location>
        <begin position="546"/>
        <end position="569"/>
    </location>
</feature>
<feature type="transmembrane region" description="Helical" evidence="3">
    <location>
        <begin position="341"/>
        <end position="360"/>
    </location>
</feature>
<evidence type="ECO:0000256" key="3">
    <source>
        <dbReference type="SAM" id="Phobius"/>
    </source>
</evidence>
<evidence type="ECO:0000313" key="5">
    <source>
        <dbReference type="EMBL" id="RLN68508.1"/>
    </source>
</evidence>
<dbReference type="GO" id="GO:0007032">
    <property type="term" value="P:endosome organization"/>
    <property type="evidence" value="ECO:0007669"/>
    <property type="project" value="TreeGrafter"/>
</dbReference>
<feature type="domain" description="PH" evidence="4">
    <location>
        <begin position="198"/>
        <end position="291"/>
    </location>
</feature>
<dbReference type="EMBL" id="MBAD02000382">
    <property type="protein sequence ID" value="RLN68821.1"/>
    <property type="molecule type" value="Genomic_DNA"/>
</dbReference>
<feature type="region of interest" description="Disordered" evidence="2">
    <location>
        <begin position="1"/>
        <end position="22"/>
    </location>
</feature>
<dbReference type="InterPro" id="IPR011993">
    <property type="entry name" value="PH-like_dom_sf"/>
</dbReference>
<dbReference type="GO" id="GO:0001881">
    <property type="term" value="P:receptor recycling"/>
    <property type="evidence" value="ECO:0007669"/>
    <property type="project" value="TreeGrafter"/>
</dbReference>
<organism evidence="5 7">
    <name type="scientific">Phytophthora kernoviae</name>
    <dbReference type="NCBI Taxonomy" id="325452"/>
    <lineage>
        <taxon>Eukaryota</taxon>
        <taxon>Sar</taxon>
        <taxon>Stramenopiles</taxon>
        <taxon>Oomycota</taxon>
        <taxon>Peronosporomycetes</taxon>
        <taxon>Peronosporales</taxon>
        <taxon>Peronosporaceae</taxon>
        <taxon>Phytophthora</taxon>
    </lineage>
</organism>
<dbReference type="InterPro" id="IPR001849">
    <property type="entry name" value="PH_domain"/>
</dbReference>
<dbReference type="EMBL" id="MBDO02000012">
    <property type="protein sequence ID" value="RLN68508.1"/>
    <property type="molecule type" value="Genomic_DNA"/>
</dbReference>
<feature type="transmembrane region" description="Helical" evidence="3">
    <location>
        <begin position="380"/>
        <end position="409"/>
    </location>
</feature>
<dbReference type="SUPFAM" id="SSF50729">
    <property type="entry name" value="PH domain-like"/>
    <property type="match status" value="2"/>
</dbReference>
<evidence type="ECO:0000259" key="4">
    <source>
        <dbReference type="PROSITE" id="PS50003"/>
    </source>
</evidence>
<protein>
    <recommendedName>
        <fullName evidence="4">PH domain-containing protein</fullName>
    </recommendedName>
</protein>
<name>A0A3F2S2X9_9STRA</name>
<keyword evidence="3" id="KW-1133">Transmembrane helix</keyword>
<dbReference type="Gene3D" id="2.30.29.30">
    <property type="entry name" value="Pleckstrin-homology domain (PH domain)/Phosphotyrosine-binding domain (PTB)"/>
    <property type="match status" value="2"/>
</dbReference>
<dbReference type="CDD" id="cd00821">
    <property type="entry name" value="PH"/>
    <property type="match status" value="1"/>
</dbReference>
<accession>A0A3F2S2X9</accession>
<evidence type="ECO:0000313" key="6">
    <source>
        <dbReference type="EMBL" id="RLN68821.1"/>
    </source>
</evidence>
<dbReference type="SMART" id="SM00233">
    <property type="entry name" value="PH"/>
    <property type="match status" value="2"/>
</dbReference>
<keyword evidence="3" id="KW-0472">Membrane</keyword>
<dbReference type="GO" id="GO:0055037">
    <property type="term" value="C:recycling endosome"/>
    <property type="evidence" value="ECO:0007669"/>
    <property type="project" value="TreeGrafter"/>
</dbReference>
<feature type="domain" description="PH" evidence="4">
    <location>
        <begin position="49"/>
        <end position="163"/>
    </location>
</feature>
<dbReference type="Proteomes" id="UP000277300">
    <property type="component" value="Unassembled WGS sequence"/>
</dbReference>
<feature type="transmembrane region" description="Helical" evidence="3">
    <location>
        <begin position="456"/>
        <end position="480"/>
    </location>
</feature>
<dbReference type="AlphaFoldDB" id="A0A3F2S2X9"/>
<evidence type="ECO:0000313" key="7">
    <source>
        <dbReference type="Proteomes" id="UP000277300"/>
    </source>
</evidence>
<dbReference type="Proteomes" id="UP000284657">
    <property type="component" value="Unassembled WGS sequence"/>
</dbReference>
<dbReference type="InterPro" id="IPR045188">
    <property type="entry name" value="Boi1/Boi2-like"/>
</dbReference>
<evidence type="ECO:0000256" key="1">
    <source>
        <dbReference type="ARBA" id="ARBA00022553"/>
    </source>
</evidence>
<proteinExistence type="predicted"/>
<dbReference type="OrthoDB" id="63779at2759"/>
<feature type="region of interest" description="Disordered" evidence="2">
    <location>
        <begin position="574"/>
        <end position="614"/>
    </location>
</feature>
<dbReference type="GO" id="GO:0042147">
    <property type="term" value="P:retrograde transport, endosome to Golgi"/>
    <property type="evidence" value="ECO:0007669"/>
    <property type="project" value="TreeGrafter"/>
</dbReference>
<evidence type="ECO:0000313" key="8">
    <source>
        <dbReference type="Proteomes" id="UP000284657"/>
    </source>
</evidence>
<evidence type="ECO:0000256" key="2">
    <source>
        <dbReference type="SAM" id="MobiDB-lite"/>
    </source>
</evidence>
<dbReference type="Pfam" id="PF00169">
    <property type="entry name" value="PH"/>
    <property type="match status" value="1"/>
</dbReference>
<dbReference type="PROSITE" id="PS50003">
    <property type="entry name" value="PH_DOMAIN"/>
    <property type="match status" value="2"/>
</dbReference>
<comment type="caution">
    <text evidence="5">The sequence shown here is derived from an EMBL/GenBank/DDBJ whole genome shotgun (WGS) entry which is preliminary data.</text>
</comment>
<feature type="transmembrane region" description="Helical" evidence="3">
    <location>
        <begin position="311"/>
        <end position="329"/>
    </location>
</feature>
<keyword evidence="1" id="KW-0597">Phosphoprotein</keyword>
<keyword evidence="3" id="KW-0812">Transmembrane</keyword>